<name>A0A212S7B4_RHOAC</name>
<proteinExistence type="predicted"/>
<accession>A0A212S7B4</accession>
<dbReference type="AlphaFoldDB" id="A0A212S7B4"/>
<dbReference type="Gene3D" id="1.10.287.950">
    <property type="entry name" value="Methyl-accepting chemotaxis protein"/>
    <property type="match status" value="1"/>
</dbReference>
<evidence type="ECO:0000313" key="3">
    <source>
        <dbReference type="Proteomes" id="UP000198418"/>
    </source>
</evidence>
<reference evidence="3" key="1">
    <citation type="submission" date="2017-06" db="EMBL/GenBank/DDBJ databases">
        <authorList>
            <person name="Varghese N."/>
            <person name="Submissions S."/>
        </authorList>
    </citation>
    <scope>NUCLEOTIDE SEQUENCE [LARGE SCALE GENOMIC DNA]</scope>
    <source>
        <strain evidence="3">DSM 137</strain>
    </source>
</reference>
<dbReference type="Proteomes" id="UP000198418">
    <property type="component" value="Unassembled WGS sequence"/>
</dbReference>
<gene>
    <name evidence="2" type="ORF">SAMN06265338_11440</name>
</gene>
<organism evidence="2 3">
    <name type="scientific">Rhodoblastus acidophilus</name>
    <name type="common">Rhodopseudomonas acidophila</name>
    <dbReference type="NCBI Taxonomy" id="1074"/>
    <lineage>
        <taxon>Bacteria</taxon>
        <taxon>Pseudomonadati</taxon>
        <taxon>Pseudomonadota</taxon>
        <taxon>Alphaproteobacteria</taxon>
        <taxon>Hyphomicrobiales</taxon>
        <taxon>Rhodoblastaceae</taxon>
        <taxon>Rhodoblastus</taxon>
    </lineage>
</organism>
<sequence>MRAGEADKGLAVVASDVKTLAGLTAKATDAFASQIKSIHEAPGGAVKDFHGDSAPSPKSTTLRIAPRTLGRERHSG</sequence>
<feature type="region of interest" description="Disordered" evidence="1">
    <location>
        <begin position="43"/>
        <end position="76"/>
    </location>
</feature>
<dbReference type="SUPFAM" id="SSF58104">
    <property type="entry name" value="Methyl-accepting chemotaxis protein (MCP) signaling domain"/>
    <property type="match status" value="1"/>
</dbReference>
<keyword evidence="3" id="KW-1185">Reference proteome</keyword>
<protein>
    <submittedName>
        <fullName evidence="2">Uncharacterized protein</fullName>
    </submittedName>
</protein>
<evidence type="ECO:0000313" key="2">
    <source>
        <dbReference type="EMBL" id="SNB80999.1"/>
    </source>
</evidence>
<evidence type="ECO:0000256" key="1">
    <source>
        <dbReference type="SAM" id="MobiDB-lite"/>
    </source>
</evidence>
<dbReference type="EMBL" id="FYDG01000014">
    <property type="protein sequence ID" value="SNB80999.1"/>
    <property type="molecule type" value="Genomic_DNA"/>
</dbReference>